<accession>A0A0E3ZBQ7</accession>
<keyword evidence="5" id="KW-1185">Reference proteome</keyword>
<evidence type="ECO:0000259" key="3">
    <source>
        <dbReference type="Pfam" id="PF13628"/>
    </source>
</evidence>
<evidence type="ECO:0000256" key="1">
    <source>
        <dbReference type="SAM" id="Coils"/>
    </source>
</evidence>
<dbReference type="RefSeq" id="WP_046308860.1">
    <property type="nucleotide sequence ID" value="NZ_CBCSCY010000046.1"/>
</dbReference>
<keyword evidence="1" id="KW-0175">Coiled coil</keyword>
<dbReference type="EMBL" id="CP009621">
    <property type="protein sequence ID" value="AKD02143.1"/>
    <property type="molecule type" value="Genomic_DNA"/>
</dbReference>
<dbReference type="KEGG" id="pko:PKOR_02085"/>
<dbReference type="OrthoDB" id="850980at2"/>
<dbReference type="Proteomes" id="UP000033109">
    <property type="component" value="Chromosome"/>
</dbReference>
<dbReference type="PANTHER" id="PTHR38593:SF1">
    <property type="entry name" value="BLR2558 PROTEIN"/>
    <property type="match status" value="1"/>
</dbReference>
<dbReference type="PROSITE" id="PS51257">
    <property type="entry name" value="PROKAR_LIPOPROTEIN"/>
    <property type="match status" value="1"/>
</dbReference>
<dbReference type="STRING" id="400092.PKOR_02085"/>
<gene>
    <name evidence="4" type="ORF">PKOR_02085</name>
</gene>
<organism evidence="4 5">
    <name type="scientific">Pontibacter korlensis</name>
    <dbReference type="NCBI Taxonomy" id="400092"/>
    <lineage>
        <taxon>Bacteria</taxon>
        <taxon>Pseudomonadati</taxon>
        <taxon>Bacteroidota</taxon>
        <taxon>Cytophagia</taxon>
        <taxon>Cytophagales</taxon>
        <taxon>Hymenobacteraceae</taxon>
        <taxon>Pontibacter</taxon>
    </lineage>
</organism>
<dbReference type="InterPro" id="IPR012347">
    <property type="entry name" value="Ferritin-like"/>
</dbReference>
<sequence>MKNTMIAIWCMAGALLFSSCGSGSGNETTDATDSQTATIAGTDSTITDENKELLAFAARNNMLQIELGKLAADKGVTNQVESYGQSLVDWYTTKQEELQKLAQQYNVSLPQQMESEQTDHLKELQEAEAGKFDTEYWENVTEAQKAAIDKLEGNLKDVDEASATAFTLWARNTLKELRAQYEQARGFEVELKNEESGISEAI</sequence>
<dbReference type="AlphaFoldDB" id="A0A0E3ZBQ7"/>
<feature type="coiled-coil region" evidence="1">
    <location>
        <begin position="141"/>
        <end position="194"/>
    </location>
</feature>
<protein>
    <recommendedName>
        <fullName evidence="3">DUF4142 domain-containing protein</fullName>
    </recommendedName>
</protein>
<reference evidence="4 5" key="1">
    <citation type="journal article" date="2015" name="Sci. Rep.">
        <title>Unraveling adaptation of Pontibacter korlensis to radiation and infertility in desert through complete genome and comparative transcriptomic analysis.</title>
        <authorList>
            <person name="Dai J."/>
            <person name="Dai W."/>
            <person name="Qiu C."/>
            <person name="Yang Z."/>
            <person name="Zhang Y."/>
            <person name="Zhou M."/>
            <person name="Zhang L."/>
            <person name="Fang C."/>
            <person name="Gao Q."/>
            <person name="Yang Q."/>
            <person name="Li X."/>
            <person name="Wang Z."/>
            <person name="Wang Z."/>
            <person name="Jia Z."/>
            <person name="Chen X."/>
        </authorList>
    </citation>
    <scope>NUCLEOTIDE SEQUENCE [LARGE SCALE GENOMIC DNA]</scope>
    <source>
        <strain evidence="4 5">X14-1T</strain>
    </source>
</reference>
<proteinExistence type="predicted"/>
<feature type="domain" description="DUF4142" evidence="3">
    <location>
        <begin position="50"/>
        <end position="185"/>
    </location>
</feature>
<dbReference type="Pfam" id="PF13628">
    <property type="entry name" value="DUF4142"/>
    <property type="match status" value="1"/>
</dbReference>
<dbReference type="PANTHER" id="PTHR38593">
    <property type="entry name" value="BLR2558 PROTEIN"/>
    <property type="match status" value="1"/>
</dbReference>
<dbReference type="HOGENOM" id="CLU_1353610_0_0_10"/>
<feature type="chain" id="PRO_5002416558" description="DUF4142 domain-containing protein" evidence="2">
    <location>
        <begin position="26"/>
        <end position="202"/>
    </location>
</feature>
<dbReference type="PATRIC" id="fig|400092.3.peg.471"/>
<name>A0A0E3ZBQ7_9BACT</name>
<evidence type="ECO:0000313" key="5">
    <source>
        <dbReference type="Proteomes" id="UP000033109"/>
    </source>
</evidence>
<dbReference type="InterPro" id="IPR025419">
    <property type="entry name" value="DUF4142"/>
</dbReference>
<evidence type="ECO:0000256" key="2">
    <source>
        <dbReference type="SAM" id="SignalP"/>
    </source>
</evidence>
<dbReference type="Gene3D" id="1.20.1260.10">
    <property type="match status" value="1"/>
</dbReference>
<evidence type="ECO:0000313" key="4">
    <source>
        <dbReference type="EMBL" id="AKD02143.1"/>
    </source>
</evidence>
<feature type="signal peptide" evidence="2">
    <location>
        <begin position="1"/>
        <end position="25"/>
    </location>
</feature>
<keyword evidence="2" id="KW-0732">Signal</keyword>